<reference evidence="1 2" key="1">
    <citation type="submission" date="2018-03" db="EMBL/GenBank/DDBJ databases">
        <title>Draft genome of Deinococcus sp. OD32.</title>
        <authorList>
            <person name="Wang X.-P."/>
            <person name="Du Z.-J."/>
        </authorList>
    </citation>
    <scope>NUCLEOTIDE SEQUENCE [LARGE SCALE GENOMIC DNA]</scope>
    <source>
        <strain evidence="1 2">OD32</strain>
    </source>
</reference>
<dbReference type="GO" id="GO:0004392">
    <property type="term" value="F:heme oxygenase (decyclizing) activity"/>
    <property type="evidence" value="ECO:0007669"/>
    <property type="project" value="InterPro"/>
</dbReference>
<evidence type="ECO:0000313" key="2">
    <source>
        <dbReference type="Proteomes" id="UP000240317"/>
    </source>
</evidence>
<dbReference type="Proteomes" id="UP000240317">
    <property type="component" value="Unassembled WGS sequence"/>
</dbReference>
<dbReference type="CDD" id="cd19166">
    <property type="entry name" value="HemeO-bac"/>
    <property type="match status" value="1"/>
</dbReference>
<dbReference type="InterPro" id="IPR016084">
    <property type="entry name" value="Haem_Oase-like_multi-hlx"/>
</dbReference>
<dbReference type="Gene3D" id="1.20.910.10">
    <property type="entry name" value="Heme oxygenase-like"/>
    <property type="match status" value="1"/>
</dbReference>
<evidence type="ECO:0000313" key="1">
    <source>
        <dbReference type="EMBL" id="PTA67214.1"/>
    </source>
</evidence>
<organism evidence="1 2">
    <name type="scientific">Deinococcus arcticus</name>
    <dbReference type="NCBI Taxonomy" id="2136176"/>
    <lineage>
        <taxon>Bacteria</taxon>
        <taxon>Thermotogati</taxon>
        <taxon>Deinococcota</taxon>
        <taxon>Deinococci</taxon>
        <taxon>Deinococcales</taxon>
        <taxon>Deinococcaceae</taxon>
        <taxon>Deinococcus</taxon>
    </lineage>
</organism>
<dbReference type="Pfam" id="PF01126">
    <property type="entry name" value="Heme_oxygenase"/>
    <property type="match status" value="1"/>
</dbReference>
<sequence length="184" mass="19292">MIMTQLQEATAAQHRAVEALMPVLRPDLTRALYTQLLTQVAWAVAPLEAQVQALSFPGAFAAHERQKMPLLRRDLAALGQAVAAPTPLPGPALDLPGALGVLYVLEGATLGGQIISRHLQGTLGLSPQAGGAYFHGYGPATGAMWRQYRQAMTAHVTPEQAPAVIAGAQAAFARFEQALGPVAA</sequence>
<name>A0A2T3W5Z8_9DEIO</name>
<accession>A0A2T3W5Z8</accession>
<proteinExistence type="predicted"/>
<gene>
    <name evidence="1" type="ORF">C8263_14055</name>
</gene>
<protein>
    <submittedName>
        <fullName evidence="1">Heme oxygenase</fullName>
    </submittedName>
</protein>
<dbReference type="OrthoDB" id="114943at2"/>
<keyword evidence="2" id="KW-1185">Reference proteome</keyword>
<comment type="caution">
    <text evidence="1">The sequence shown here is derived from an EMBL/GenBank/DDBJ whole genome shotgun (WGS) entry which is preliminary data.</text>
</comment>
<dbReference type="EMBL" id="PYSV01000014">
    <property type="protein sequence ID" value="PTA67214.1"/>
    <property type="molecule type" value="Genomic_DNA"/>
</dbReference>
<dbReference type="GO" id="GO:0006788">
    <property type="term" value="P:heme oxidation"/>
    <property type="evidence" value="ECO:0007669"/>
    <property type="project" value="InterPro"/>
</dbReference>
<dbReference type="InterPro" id="IPR016053">
    <property type="entry name" value="Haem_Oase-like"/>
</dbReference>
<dbReference type="SUPFAM" id="SSF48613">
    <property type="entry name" value="Heme oxygenase-like"/>
    <property type="match status" value="1"/>
</dbReference>
<dbReference type="AlphaFoldDB" id="A0A2T3W5Z8"/>